<keyword evidence="4" id="KW-1185">Reference proteome</keyword>
<dbReference type="InterPro" id="IPR001870">
    <property type="entry name" value="B30.2/SPRY"/>
</dbReference>
<dbReference type="PANTHER" id="PTHR12864">
    <property type="entry name" value="RAN BINDING PROTEIN 9-RELATED"/>
    <property type="match status" value="1"/>
</dbReference>
<dbReference type="AlphaFoldDB" id="A0A397VVM2"/>
<organism evidence="3 4">
    <name type="scientific">Gigaspora rosea</name>
    <dbReference type="NCBI Taxonomy" id="44941"/>
    <lineage>
        <taxon>Eukaryota</taxon>
        <taxon>Fungi</taxon>
        <taxon>Fungi incertae sedis</taxon>
        <taxon>Mucoromycota</taxon>
        <taxon>Glomeromycotina</taxon>
        <taxon>Glomeromycetes</taxon>
        <taxon>Diversisporales</taxon>
        <taxon>Gigasporaceae</taxon>
        <taxon>Gigaspora</taxon>
    </lineage>
</organism>
<proteinExistence type="predicted"/>
<dbReference type="PROSITE" id="PS50005">
    <property type="entry name" value="TPR"/>
    <property type="match status" value="1"/>
</dbReference>
<evidence type="ECO:0000256" key="1">
    <source>
        <dbReference type="PROSITE-ProRule" id="PRU00339"/>
    </source>
</evidence>
<evidence type="ECO:0000313" key="3">
    <source>
        <dbReference type="EMBL" id="RIB25831.1"/>
    </source>
</evidence>
<evidence type="ECO:0000313" key="4">
    <source>
        <dbReference type="Proteomes" id="UP000266673"/>
    </source>
</evidence>
<dbReference type="Gene3D" id="2.60.120.920">
    <property type="match status" value="1"/>
</dbReference>
<dbReference type="EMBL" id="QKWP01000160">
    <property type="protein sequence ID" value="RIB25831.1"/>
    <property type="molecule type" value="Genomic_DNA"/>
</dbReference>
<dbReference type="InterPro" id="IPR019734">
    <property type="entry name" value="TPR_rpt"/>
</dbReference>
<feature type="domain" description="B30.2/SPRY" evidence="2">
    <location>
        <begin position="1"/>
        <end position="101"/>
    </location>
</feature>
<name>A0A397VVM2_9GLOM</name>
<dbReference type="InterPro" id="IPR003877">
    <property type="entry name" value="SPRY_dom"/>
</dbReference>
<dbReference type="OrthoDB" id="25503at2759"/>
<protein>
    <recommendedName>
        <fullName evidence="2">B30.2/SPRY domain-containing protein</fullName>
    </recommendedName>
</protein>
<dbReference type="SUPFAM" id="SSF49899">
    <property type="entry name" value="Concanavalin A-like lectins/glucanases"/>
    <property type="match status" value="1"/>
</dbReference>
<dbReference type="PROSITE" id="PS50188">
    <property type="entry name" value="B302_SPRY"/>
    <property type="match status" value="1"/>
</dbReference>
<evidence type="ECO:0000259" key="2">
    <source>
        <dbReference type="PROSITE" id="PS50188"/>
    </source>
</evidence>
<accession>A0A397VVM2</accession>
<sequence>MTLNKFIHNIIFIGWDDYSWGYHGDDGSFGFSGRCILYLPLFSTGDTIGCCLNFKNNTVFYTKNGISLGIAFRNLKGTLNPCVGLKSQGGSVEVNFGSKTFKFAETTSNDIGDELLKTKWIEAFHMCINTMKIYTLEDLENSLKTKQDTAALKFRGKFNFIMGIYEDAIIDLTKLIDIDPNNNLALRYRAEAYYLMEKYEDAIIDLTKLIDIESNDKFALRYRAEAYYLMKKYKESFYDVNKLLKIDINDEWASKMIEK</sequence>
<dbReference type="InterPro" id="IPR050618">
    <property type="entry name" value="Ubq-SigPath_Reg"/>
</dbReference>
<feature type="repeat" description="TPR" evidence="1">
    <location>
        <begin position="149"/>
        <end position="182"/>
    </location>
</feature>
<dbReference type="InterPro" id="IPR011990">
    <property type="entry name" value="TPR-like_helical_dom_sf"/>
</dbReference>
<reference evidence="3 4" key="1">
    <citation type="submission" date="2018-06" db="EMBL/GenBank/DDBJ databases">
        <title>Comparative genomics reveals the genomic features of Rhizophagus irregularis, R. cerebriforme, R. diaphanum and Gigaspora rosea, and their symbiotic lifestyle signature.</title>
        <authorList>
            <person name="Morin E."/>
            <person name="San Clemente H."/>
            <person name="Chen E.C.H."/>
            <person name="De La Providencia I."/>
            <person name="Hainaut M."/>
            <person name="Kuo A."/>
            <person name="Kohler A."/>
            <person name="Murat C."/>
            <person name="Tang N."/>
            <person name="Roy S."/>
            <person name="Loubradou J."/>
            <person name="Henrissat B."/>
            <person name="Grigoriev I.V."/>
            <person name="Corradi N."/>
            <person name="Roux C."/>
            <person name="Martin F.M."/>
        </authorList>
    </citation>
    <scope>NUCLEOTIDE SEQUENCE [LARGE SCALE GENOMIC DNA]</scope>
    <source>
        <strain evidence="3 4">DAOM 194757</strain>
    </source>
</reference>
<gene>
    <name evidence="3" type="ORF">C2G38_2030714</name>
</gene>
<dbReference type="InterPro" id="IPR043136">
    <property type="entry name" value="B30.2/SPRY_sf"/>
</dbReference>
<keyword evidence="1" id="KW-0802">TPR repeat</keyword>
<dbReference type="InterPro" id="IPR013320">
    <property type="entry name" value="ConA-like_dom_sf"/>
</dbReference>
<dbReference type="SMART" id="SM00449">
    <property type="entry name" value="SPRY"/>
    <property type="match status" value="1"/>
</dbReference>
<dbReference type="Pfam" id="PF00622">
    <property type="entry name" value="SPRY"/>
    <property type="match status" value="1"/>
</dbReference>
<dbReference type="Gene3D" id="1.25.40.10">
    <property type="entry name" value="Tetratricopeptide repeat domain"/>
    <property type="match status" value="1"/>
</dbReference>
<dbReference type="SUPFAM" id="SSF48452">
    <property type="entry name" value="TPR-like"/>
    <property type="match status" value="1"/>
</dbReference>
<comment type="caution">
    <text evidence="3">The sequence shown here is derived from an EMBL/GenBank/DDBJ whole genome shotgun (WGS) entry which is preliminary data.</text>
</comment>
<dbReference type="Proteomes" id="UP000266673">
    <property type="component" value="Unassembled WGS sequence"/>
</dbReference>
<dbReference type="SMART" id="SM00028">
    <property type="entry name" value="TPR"/>
    <property type="match status" value="3"/>
</dbReference>